<organism evidence="7 8">
    <name type="scientific">Camelimonas lactis</name>
    <dbReference type="NCBI Taxonomy" id="659006"/>
    <lineage>
        <taxon>Bacteria</taxon>
        <taxon>Pseudomonadati</taxon>
        <taxon>Pseudomonadota</taxon>
        <taxon>Alphaproteobacteria</taxon>
        <taxon>Hyphomicrobiales</taxon>
        <taxon>Chelatococcaceae</taxon>
        <taxon>Camelimonas</taxon>
    </lineage>
</organism>
<evidence type="ECO:0000256" key="1">
    <source>
        <dbReference type="ARBA" id="ARBA00023015"/>
    </source>
</evidence>
<keyword evidence="8" id="KW-1185">Reference proteome</keyword>
<keyword evidence="3" id="KW-0804">Transcription</keyword>
<name>A0A4R2GWE2_9HYPH</name>
<feature type="domain" description="HTH tetR-type" evidence="6">
    <location>
        <begin position="9"/>
        <end position="69"/>
    </location>
</feature>
<dbReference type="Gene3D" id="1.10.10.60">
    <property type="entry name" value="Homeodomain-like"/>
    <property type="match status" value="1"/>
</dbReference>
<keyword evidence="1" id="KW-0805">Transcription regulation</keyword>
<dbReference type="RefSeq" id="WP_132003093.1">
    <property type="nucleotide sequence ID" value="NZ_JBHUNN010000002.1"/>
</dbReference>
<dbReference type="GO" id="GO:0003677">
    <property type="term" value="F:DNA binding"/>
    <property type="evidence" value="ECO:0007669"/>
    <property type="project" value="UniProtKB-UniRule"/>
</dbReference>
<accession>A0A4R2GWE2</accession>
<evidence type="ECO:0000256" key="2">
    <source>
        <dbReference type="ARBA" id="ARBA00023125"/>
    </source>
</evidence>
<dbReference type="Pfam" id="PF00440">
    <property type="entry name" value="TetR_N"/>
    <property type="match status" value="1"/>
</dbReference>
<dbReference type="EMBL" id="SLWL01000002">
    <property type="protein sequence ID" value="TCO15103.1"/>
    <property type="molecule type" value="Genomic_DNA"/>
</dbReference>
<reference evidence="7 8" key="1">
    <citation type="submission" date="2019-03" db="EMBL/GenBank/DDBJ databases">
        <title>Genomic Encyclopedia of Type Strains, Phase IV (KMG-IV): sequencing the most valuable type-strain genomes for metagenomic binning, comparative biology and taxonomic classification.</title>
        <authorList>
            <person name="Goeker M."/>
        </authorList>
    </citation>
    <scope>NUCLEOTIDE SEQUENCE [LARGE SCALE GENOMIC DNA]</scope>
    <source>
        <strain evidence="7 8">DSM 22958</strain>
    </source>
</reference>
<dbReference type="SUPFAM" id="SSF46689">
    <property type="entry name" value="Homeodomain-like"/>
    <property type="match status" value="1"/>
</dbReference>
<dbReference type="PROSITE" id="PS50977">
    <property type="entry name" value="HTH_TETR_2"/>
    <property type="match status" value="1"/>
</dbReference>
<evidence type="ECO:0000256" key="3">
    <source>
        <dbReference type="ARBA" id="ARBA00023163"/>
    </source>
</evidence>
<dbReference type="PANTHER" id="PTHR47506">
    <property type="entry name" value="TRANSCRIPTIONAL REGULATORY PROTEIN"/>
    <property type="match status" value="1"/>
</dbReference>
<dbReference type="SUPFAM" id="SSF48498">
    <property type="entry name" value="Tetracyclin repressor-like, C-terminal domain"/>
    <property type="match status" value="1"/>
</dbReference>
<dbReference type="InterPro" id="IPR009057">
    <property type="entry name" value="Homeodomain-like_sf"/>
</dbReference>
<evidence type="ECO:0000313" key="8">
    <source>
        <dbReference type="Proteomes" id="UP000294881"/>
    </source>
</evidence>
<dbReference type="Gene3D" id="1.10.357.10">
    <property type="entry name" value="Tetracycline Repressor, domain 2"/>
    <property type="match status" value="1"/>
</dbReference>
<proteinExistence type="predicted"/>
<protein>
    <submittedName>
        <fullName evidence="7">TetR family transcriptional regulator</fullName>
    </submittedName>
</protein>
<feature type="compositionally biased region" description="Basic and acidic residues" evidence="5">
    <location>
        <begin position="69"/>
        <end position="80"/>
    </location>
</feature>
<feature type="DNA-binding region" description="H-T-H motif" evidence="4">
    <location>
        <begin position="32"/>
        <end position="51"/>
    </location>
</feature>
<evidence type="ECO:0000256" key="4">
    <source>
        <dbReference type="PROSITE-ProRule" id="PRU00335"/>
    </source>
</evidence>
<evidence type="ECO:0000313" key="7">
    <source>
        <dbReference type="EMBL" id="TCO15103.1"/>
    </source>
</evidence>
<evidence type="ECO:0000256" key="5">
    <source>
        <dbReference type="SAM" id="MobiDB-lite"/>
    </source>
</evidence>
<dbReference type="Proteomes" id="UP000294881">
    <property type="component" value="Unassembled WGS sequence"/>
</dbReference>
<feature type="region of interest" description="Disordered" evidence="5">
    <location>
        <begin position="69"/>
        <end position="92"/>
    </location>
</feature>
<dbReference type="InterPro" id="IPR001647">
    <property type="entry name" value="HTH_TetR"/>
</dbReference>
<keyword evidence="2 4" id="KW-0238">DNA-binding</keyword>
<gene>
    <name evidence="7" type="ORF">EV666_10279</name>
</gene>
<sequence length="191" mass="20252">MGHSQAGKTENRERILAEASRQVRKNGLESVSVGELMKSVGLTHGGFYGHFSSRAALLAEALARALDDGQKHAKRQEHTTGQENQTGDLPGFARSYLSRTHRDAPESGCAIAALAAEAGRAAPECRDVMSGHVDAFIGAISQMLGDDREKAMVAVSAMVGALALARVATSAERSDAILKAVREHMRTLATD</sequence>
<dbReference type="AlphaFoldDB" id="A0A4R2GWE2"/>
<dbReference type="InterPro" id="IPR036271">
    <property type="entry name" value="Tet_transcr_reg_TetR-rel_C_sf"/>
</dbReference>
<comment type="caution">
    <text evidence="7">The sequence shown here is derived from an EMBL/GenBank/DDBJ whole genome shotgun (WGS) entry which is preliminary data.</text>
</comment>
<dbReference type="OrthoDB" id="9798857at2"/>
<evidence type="ECO:0000259" key="6">
    <source>
        <dbReference type="PROSITE" id="PS50977"/>
    </source>
</evidence>
<dbReference type="PANTHER" id="PTHR47506:SF7">
    <property type="entry name" value="TRANSCRIPTIONAL REGULATORY PROTEIN"/>
    <property type="match status" value="1"/>
</dbReference>